<dbReference type="InterPro" id="IPR040025">
    <property type="entry name" value="Znf622/Rei1/Reh1"/>
</dbReference>
<dbReference type="Proteomes" id="UP000006727">
    <property type="component" value="Chromosome 14"/>
</dbReference>
<dbReference type="SUPFAM" id="SSF57667">
    <property type="entry name" value="beta-beta-alpha zinc fingers"/>
    <property type="match status" value="1"/>
</dbReference>
<protein>
    <recommendedName>
        <fullName evidence="1">ZN622/Rei1/Reh1 zinc finger C2H2-type domain-containing protein</fullName>
    </recommendedName>
</protein>
<dbReference type="PANTHER" id="PTHR13182:SF8">
    <property type="entry name" value="CYTOPLASMIC 60S SUBUNIT BIOGENESIS FACTOR ZNF622"/>
    <property type="match status" value="1"/>
</dbReference>
<keyword evidence="3" id="KW-1185">Reference proteome</keyword>
<dbReference type="EMBL" id="ABEU02000014">
    <property type="status" value="NOT_ANNOTATED_CDS"/>
    <property type="molecule type" value="Genomic_DNA"/>
</dbReference>
<dbReference type="InterPro" id="IPR036236">
    <property type="entry name" value="Znf_C2H2_sf"/>
</dbReference>
<evidence type="ECO:0000313" key="3">
    <source>
        <dbReference type="Proteomes" id="UP000006727"/>
    </source>
</evidence>
<dbReference type="GO" id="GO:0030687">
    <property type="term" value="C:preribosome, large subunit precursor"/>
    <property type="evidence" value="ECO:0000318"/>
    <property type="project" value="GO_Central"/>
</dbReference>
<reference evidence="2" key="3">
    <citation type="submission" date="2020-12" db="UniProtKB">
        <authorList>
            <consortium name="EnsemblPlants"/>
        </authorList>
    </citation>
    <scope>IDENTIFICATION</scope>
</reference>
<feature type="domain" description="ZN622/Rei1/Reh1 zinc finger C2H2-type" evidence="1">
    <location>
        <begin position="20"/>
        <end position="122"/>
    </location>
</feature>
<evidence type="ECO:0000259" key="1">
    <source>
        <dbReference type="Pfam" id="PF12756"/>
    </source>
</evidence>
<dbReference type="Pfam" id="PF12756">
    <property type="entry name" value="zf-C2H2_2"/>
    <property type="match status" value="1"/>
</dbReference>
<dbReference type="GO" id="GO:0042273">
    <property type="term" value="P:ribosomal large subunit biogenesis"/>
    <property type="evidence" value="ECO:0000318"/>
    <property type="project" value="GO_Central"/>
</dbReference>
<organism evidence="2 3">
    <name type="scientific">Physcomitrium patens</name>
    <name type="common">Spreading-leaved earth moss</name>
    <name type="synonym">Physcomitrella patens</name>
    <dbReference type="NCBI Taxonomy" id="3218"/>
    <lineage>
        <taxon>Eukaryota</taxon>
        <taxon>Viridiplantae</taxon>
        <taxon>Streptophyta</taxon>
        <taxon>Embryophyta</taxon>
        <taxon>Bryophyta</taxon>
        <taxon>Bryophytina</taxon>
        <taxon>Bryopsida</taxon>
        <taxon>Funariidae</taxon>
        <taxon>Funariales</taxon>
        <taxon>Funariaceae</taxon>
        <taxon>Physcomitrium</taxon>
    </lineage>
</organism>
<dbReference type="Gramene" id="Pp3c14_26000V3.2">
    <property type="protein sequence ID" value="PAC:32960172.CDS.1"/>
    <property type="gene ID" value="Pp3c14_26000"/>
</dbReference>
<reference evidence="2 3" key="2">
    <citation type="journal article" date="2018" name="Plant J.">
        <title>The Physcomitrella patens chromosome-scale assembly reveals moss genome structure and evolution.</title>
        <authorList>
            <person name="Lang D."/>
            <person name="Ullrich K.K."/>
            <person name="Murat F."/>
            <person name="Fuchs J."/>
            <person name="Jenkins J."/>
            <person name="Haas F.B."/>
            <person name="Piednoel M."/>
            <person name="Gundlach H."/>
            <person name="Van Bel M."/>
            <person name="Meyberg R."/>
            <person name="Vives C."/>
            <person name="Morata J."/>
            <person name="Symeonidi A."/>
            <person name="Hiss M."/>
            <person name="Muchero W."/>
            <person name="Kamisugi Y."/>
            <person name="Saleh O."/>
            <person name="Blanc G."/>
            <person name="Decker E.L."/>
            <person name="van Gessel N."/>
            <person name="Grimwood J."/>
            <person name="Hayes R.D."/>
            <person name="Graham S.W."/>
            <person name="Gunter L.E."/>
            <person name="McDaniel S.F."/>
            <person name="Hoernstein S.N.W."/>
            <person name="Larsson A."/>
            <person name="Li F.W."/>
            <person name="Perroud P.F."/>
            <person name="Phillips J."/>
            <person name="Ranjan P."/>
            <person name="Rokshar D.S."/>
            <person name="Rothfels C.J."/>
            <person name="Schneider L."/>
            <person name="Shu S."/>
            <person name="Stevenson D.W."/>
            <person name="Thummler F."/>
            <person name="Tillich M."/>
            <person name="Villarreal Aguilar J.C."/>
            <person name="Widiez T."/>
            <person name="Wong G.K."/>
            <person name="Wymore A."/>
            <person name="Zhang Y."/>
            <person name="Zimmer A.D."/>
            <person name="Quatrano R.S."/>
            <person name="Mayer K.F.X."/>
            <person name="Goodstein D."/>
            <person name="Casacuberta J.M."/>
            <person name="Vandepoele K."/>
            <person name="Reski R."/>
            <person name="Cuming A.C."/>
            <person name="Tuskan G.A."/>
            <person name="Maumus F."/>
            <person name="Salse J."/>
            <person name="Schmutz J."/>
            <person name="Rensing S.A."/>
        </authorList>
    </citation>
    <scope>NUCLEOTIDE SEQUENCE [LARGE SCALE GENOMIC DNA]</scope>
    <source>
        <strain evidence="2 3">cv. Gransden 2004</strain>
    </source>
</reference>
<evidence type="ECO:0000313" key="2">
    <source>
        <dbReference type="EnsemblPlants" id="PAC:32960172.CDS.1"/>
    </source>
</evidence>
<sequence length="245" mass="27907">MDEAGCNEGPLSGHWDPNGCLFCGRSSSNLEVCIEHMHREHGFFIPDVEYLKDTVGMLTYLGLKITKGHMCLYCDELRKQFQSLNAVRTHMIIKSHCKLRYGDGEGIAEEELEVYYDFSSSYKTLESSEIISVDFPAISLSSGGHELVIKGFGDEEGTGKRIGSRDMARYFRQRPAPSDQRNSVMVKALVARYSSMGLATLGQKWRLRNEPEEQQRKASRRAEYIRSKIALKHNVIRNLPRNCEF</sequence>
<reference evidence="2 3" key="1">
    <citation type="journal article" date="2008" name="Science">
        <title>The Physcomitrella genome reveals evolutionary insights into the conquest of land by plants.</title>
        <authorList>
            <person name="Rensing S."/>
            <person name="Lang D."/>
            <person name="Zimmer A."/>
            <person name="Terry A."/>
            <person name="Salamov A."/>
            <person name="Shapiro H."/>
            <person name="Nishiyama T."/>
            <person name="Perroud P.-F."/>
            <person name="Lindquist E."/>
            <person name="Kamisugi Y."/>
            <person name="Tanahashi T."/>
            <person name="Sakakibara K."/>
            <person name="Fujita T."/>
            <person name="Oishi K."/>
            <person name="Shin-I T."/>
            <person name="Kuroki Y."/>
            <person name="Toyoda A."/>
            <person name="Suzuki Y."/>
            <person name="Hashimoto A."/>
            <person name="Yamaguchi K."/>
            <person name="Sugano A."/>
            <person name="Kohara Y."/>
            <person name="Fujiyama A."/>
            <person name="Anterola A."/>
            <person name="Aoki S."/>
            <person name="Ashton N."/>
            <person name="Barbazuk W.B."/>
            <person name="Barker E."/>
            <person name="Bennetzen J."/>
            <person name="Bezanilla M."/>
            <person name="Blankenship R."/>
            <person name="Cho S.H."/>
            <person name="Dutcher S."/>
            <person name="Estelle M."/>
            <person name="Fawcett J.A."/>
            <person name="Gundlach H."/>
            <person name="Hanada K."/>
            <person name="Heyl A."/>
            <person name="Hicks K.A."/>
            <person name="Hugh J."/>
            <person name="Lohr M."/>
            <person name="Mayer K."/>
            <person name="Melkozernov A."/>
            <person name="Murata T."/>
            <person name="Nelson D."/>
            <person name="Pils B."/>
            <person name="Prigge M."/>
            <person name="Reiss B."/>
            <person name="Renner T."/>
            <person name="Rombauts S."/>
            <person name="Rushton P."/>
            <person name="Sanderfoot A."/>
            <person name="Schween G."/>
            <person name="Shiu S.-H."/>
            <person name="Stueber K."/>
            <person name="Theodoulou F.L."/>
            <person name="Tu H."/>
            <person name="Van de Peer Y."/>
            <person name="Verrier P.J."/>
            <person name="Waters E."/>
            <person name="Wood A."/>
            <person name="Yang L."/>
            <person name="Cove D."/>
            <person name="Cuming A."/>
            <person name="Hasebe M."/>
            <person name="Lucas S."/>
            <person name="Mishler D.B."/>
            <person name="Reski R."/>
            <person name="Grigoriev I."/>
            <person name="Quatrano R.S."/>
            <person name="Boore J.L."/>
        </authorList>
    </citation>
    <scope>NUCLEOTIDE SEQUENCE [LARGE SCALE GENOMIC DNA]</scope>
    <source>
        <strain evidence="2 3">cv. Gransden 2004</strain>
    </source>
</reference>
<dbReference type="EnsemblPlants" id="Pp3c14_26000V3.2">
    <property type="protein sequence ID" value="PAC:32960172.CDS.1"/>
    <property type="gene ID" value="Pp3c14_26000"/>
</dbReference>
<proteinExistence type="predicted"/>
<dbReference type="PANTHER" id="PTHR13182">
    <property type="entry name" value="ZINC FINGER PROTEIN 622"/>
    <property type="match status" value="1"/>
</dbReference>
<name>A0A7I4EW31_PHYPA</name>
<accession>A0A7I4EW31</accession>
<dbReference type="InterPro" id="IPR041661">
    <property type="entry name" value="ZN622/Rei1/Reh1_Znf-C2H2"/>
</dbReference>
<dbReference type="AlphaFoldDB" id="A0A7I4EW31"/>